<reference evidence="3 4" key="1">
    <citation type="submission" date="2016-03" db="EMBL/GenBank/DDBJ databases">
        <title>Speciation and ecological success in dimly lit waters: horizontal gene transfer in a green sulfur bacteria bloom unveiled by metagenomic assembly.</title>
        <authorList>
            <person name="Llorens-Mares T."/>
            <person name="Liu Z."/>
            <person name="Allen L.Z."/>
            <person name="Rusch D.B."/>
            <person name="Craig M.T."/>
            <person name="Dupont C.L."/>
            <person name="Bryant D.A."/>
            <person name="Casamayor E.O."/>
        </authorList>
    </citation>
    <scope>NUCLEOTIDE SEQUENCE [LARGE SCALE GENOMIC DNA]</scope>
    <source>
        <strain evidence="3">CIII</strain>
    </source>
</reference>
<dbReference type="EMBL" id="LVWG01000026">
    <property type="protein sequence ID" value="KZK74433.1"/>
    <property type="molecule type" value="Genomic_DNA"/>
</dbReference>
<dbReference type="GO" id="GO:0009103">
    <property type="term" value="P:lipopolysaccharide biosynthetic process"/>
    <property type="evidence" value="ECO:0007669"/>
    <property type="project" value="TreeGrafter"/>
</dbReference>
<sequence length="210" mass="23239">MSGGFVGVDVFFVISGYLITSILIEEIENDHFSIIDFYERRARRILPPLFAVTLVTTPAVFLLLSPEAIVDYGKSLLSLSVFASNVYFALTGGYFANNVAAKPLLHTWSLSVEEQFYLFFPLLMLVWKSQSKNAQLSIISLLSLISFLISVVLVTMYPRIAFFGIPSRAWELGIGAVIATLMVQNKIPPPFLKAPLAFIGLVSRHACKVA</sequence>
<feature type="transmembrane region" description="Helical" evidence="1">
    <location>
        <begin position="6"/>
        <end position="24"/>
    </location>
</feature>
<feature type="transmembrane region" description="Helical" evidence="1">
    <location>
        <begin position="133"/>
        <end position="157"/>
    </location>
</feature>
<evidence type="ECO:0000259" key="2">
    <source>
        <dbReference type="Pfam" id="PF01757"/>
    </source>
</evidence>
<dbReference type="PANTHER" id="PTHR23028">
    <property type="entry name" value="ACETYLTRANSFERASE"/>
    <property type="match status" value="1"/>
</dbReference>
<dbReference type="GO" id="GO:0016747">
    <property type="term" value="F:acyltransferase activity, transferring groups other than amino-acyl groups"/>
    <property type="evidence" value="ECO:0007669"/>
    <property type="project" value="InterPro"/>
</dbReference>
<organism evidence="3 4">
    <name type="scientific">Pelodictyon luteolum</name>
    <dbReference type="NCBI Taxonomy" id="1100"/>
    <lineage>
        <taxon>Bacteria</taxon>
        <taxon>Pseudomonadati</taxon>
        <taxon>Chlorobiota</taxon>
        <taxon>Chlorobiia</taxon>
        <taxon>Chlorobiales</taxon>
        <taxon>Chlorobiaceae</taxon>
        <taxon>Chlorobium/Pelodictyon group</taxon>
        <taxon>Pelodictyon</taxon>
    </lineage>
</organism>
<dbReference type="InterPro" id="IPR002656">
    <property type="entry name" value="Acyl_transf_3_dom"/>
</dbReference>
<accession>A0A165LU31</accession>
<dbReference type="Proteomes" id="UP000076481">
    <property type="component" value="Unassembled WGS sequence"/>
</dbReference>
<dbReference type="AlphaFoldDB" id="A0A165LU31"/>
<evidence type="ECO:0000256" key="1">
    <source>
        <dbReference type="SAM" id="Phobius"/>
    </source>
</evidence>
<feature type="transmembrane region" description="Helical" evidence="1">
    <location>
        <begin position="76"/>
        <end position="96"/>
    </location>
</feature>
<comment type="caution">
    <text evidence="3">The sequence shown here is derived from an EMBL/GenBank/DDBJ whole genome shotgun (WGS) entry which is preliminary data.</text>
</comment>
<feature type="transmembrane region" description="Helical" evidence="1">
    <location>
        <begin position="45"/>
        <end position="64"/>
    </location>
</feature>
<dbReference type="GO" id="GO:0016020">
    <property type="term" value="C:membrane"/>
    <property type="evidence" value="ECO:0007669"/>
    <property type="project" value="TreeGrafter"/>
</dbReference>
<dbReference type="InterPro" id="IPR050879">
    <property type="entry name" value="Acyltransferase_3"/>
</dbReference>
<protein>
    <recommendedName>
        <fullName evidence="2">Acyltransferase 3 domain-containing protein</fullName>
    </recommendedName>
</protein>
<keyword evidence="1" id="KW-1133">Transmembrane helix</keyword>
<keyword evidence="1" id="KW-0812">Transmembrane</keyword>
<gene>
    <name evidence="3" type="ORF">A3K90_08705</name>
</gene>
<name>A0A165LU31_PELLU</name>
<evidence type="ECO:0000313" key="4">
    <source>
        <dbReference type="Proteomes" id="UP000076481"/>
    </source>
</evidence>
<dbReference type="PANTHER" id="PTHR23028:SF53">
    <property type="entry name" value="ACYL_TRANSF_3 DOMAIN-CONTAINING PROTEIN"/>
    <property type="match status" value="1"/>
</dbReference>
<feature type="domain" description="Acyltransferase 3" evidence="2">
    <location>
        <begin position="4"/>
        <end position="197"/>
    </location>
</feature>
<dbReference type="Pfam" id="PF01757">
    <property type="entry name" value="Acyl_transf_3"/>
    <property type="match status" value="1"/>
</dbReference>
<evidence type="ECO:0000313" key="3">
    <source>
        <dbReference type="EMBL" id="KZK74433.1"/>
    </source>
</evidence>
<keyword evidence="1" id="KW-0472">Membrane</keyword>
<proteinExistence type="predicted"/>